<dbReference type="PROSITE" id="PS50011">
    <property type="entry name" value="PROTEIN_KINASE_DOM"/>
    <property type="match status" value="1"/>
</dbReference>
<evidence type="ECO:0000313" key="3">
    <source>
        <dbReference type="EMBL" id="KZV90524.1"/>
    </source>
</evidence>
<dbReference type="InParanoid" id="A0A165GHH7"/>
<accession>A0A165GHH7</accession>
<dbReference type="InterPro" id="IPR011009">
    <property type="entry name" value="Kinase-like_dom_sf"/>
</dbReference>
<feature type="compositionally biased region" description="Acidic residues" evidence="1">
    <location>
        <begin position="308"/>
        <end position="327"/>
    </location>
</feature>
<protein>
    <recommendedName>
        <fullName evidence="2">Protein kinase domain-containing protein</fullName>
    </recommendedName>
</protein>
<dbReference type="PANTHER" id="PTHR44167">
    <property type="entry name" value="OVARIAN-SPECIFIC SERINE/THREONINE-PROTEIN KINASE LOK-RELATED"/>
    <property type="match status" value="1"/>
</dbReference>
<dbReference type="STRING" id="1314781.A0A165GHH7"/>
<dbReference type="SMART" id="SM00220">
    <property type="entry name" value="S_TKc"/>
    <property type="match status" value="1"/>
</dbReference>
<dbReference type="PANTHER" id="PTHR44167:SF24">
    <property type="entry name" value="SERINE_THREONINE-PROTEIN KINASE CHK2"/>
    <property type="match status" value="1"/>
</dbReference>
<dbReference type="InterPro" id="IPR000719">
    <property type="entry name" value="Prot_kinase_dom"/>
</dbReference>
<reference evidence="3 4" key="1">
    <citation type="journal article" date="2016" name="Mol. Biol. Evol.">
        <title>Comparative Genomics of Early-Diverging Mushroom-Forming Fungi Provides Insights into the Origins of Lignocellulose Decay Capabilities.</title>
        <authorList>
            <person name="Nagy L.G."/>
            <person name="Riley R."/>
            <person name="Tritt A."/>
            <person name="Adam C."/>
            <person name="Daum C."/>
            <person name="Floudas D."/>
            <person name="Sun H."/>
            <person name="Yadav J.S."/>
            <person name="Pangilinan J."/>
            <person name="Larsson K.H."/>
            <person name="Matsuura K."/>
            <person name="Barry K."/>
            <person name="Labutti K."/>
            <person name="Kuo R."/>
            <person name="Ohm R.A."/>
            <person name="Bhattacharya S.S."/>
            <person name="Shirouzu T."/>
            <person name="Yoshinaga Y."/>
            <person name="Martin F.M."/>
            <person name="Grigoriev I.V."/>
            <person name="Hibbett D.S."/>
        </authorList>
    </citation>
    <scope>NUCLEOTIDE SEQUENCE [LARGE SCALE GENOMIC DNA]</scope>
    <source>
        <strain evidence="3 4">HHB12029</strain>
    </source>
</reference>
<dbReference type="AlphaFoldDB" id="A0A165GHH7"/>
<dbReference type="Proteomes" id="UP000077266">
    <property type="component" value="Unassembled WGS sequence"/>
</dbReference>
<organism evidence="3 4">
    <name type="scientific">Exidia glandulosa HHB12029</name>
    <dbReference type="NCBI Taxonomy" id="1314781"/>
    <lineage>
        <taxon>Eukaryota</taxon>
        <taxon>Fungi</taxon>
        <taxon>Dikarya</taxon>
        <taxon>Basidiomycota</taxon>
        <taxon>Agaricomycotina</taxon>
        <taxon>Agaricomycetes</taxon>
        <taxon>Auriculariales</taxon>
        <taxon>Exidiaceae</taxon>
        <taxon>Exidia</taxon>
    </lineage>
</organism>
<gene>
    <name evidence="3" type="ORF">EXIGLDRAFT_720299</name>
</gene>
<evidence type="ECO:0000313" key="4">
    <source>
        <dbReference type="Proteomes" id="UP000077266"/>
    </source>
</evidence>
<dbReference type="Gene3D" id="1.10.510.10">
    <property type="entry name" value="Transferase(Phosphotransferase) domain 1"/>
    <property type="match status" value="1"/>
</dbReference>
<proteinExistence type="predicted"/>
<sequence>MTTALPESIRALKAAHTPLEIHPRALWAPFETFFASHGITLWKEARGYGSMEPPDDRVRAPDGFFYRMVNPRRPEEFSQPGFTHTLATVCPGRTSDGRDVVIRIVSIGDEGLNHRVALERLSTGNVASLIGNHTVPVLQWLELENVTFAVQPLLSPSDPLSMYAYEDVEDLLKTMVQMLEGVAFCHSKLVAHFDLWDGNFLSNYNGDPGPAWIATHDRDKPVPPFRSTFPFKIYIIDFETCVHFDEESDPSTRFVTGLPPTMQNGVYRRLRYPELSSDTPYDPFLVDVWQLGTRFKCLLMGYSELAPDEDDDAPLEGGESAEDEEDPEGLRSIPAAIVALVDRMIEVDPAKRPTAAVALAELRNIMAKLSKDELKAPV</sequence>
<dbReference type="EMBL" id="KV426047">
    <property type="protein sequence ID" value="KZV90524.1"/>
    <property type="molecule type" value="Genomic_DNA"/>
</dbReference>
<dbReference type="OrthoDB" id="2985259at2759"/>
<dbReference type="SUPFAM" id="SSF56112">
    <property type="entry name" value="Protein kinase-like (PK-like)"/>
    <property type="match status" value="1"/>
</dbReference>
<evidence type="ECO:0000256" key="1">
    <source>
        <dbReference type="SAM" id="MobiDB-lite"/>
    </source>
</evidence>
<feature type="region of interest" description="Disordered" evidence="1">
    <location>
        <begin position="308"/>
        <end position="329"/>
    </location>
</feature>
<name>A0A165GHH7_EXIGL</name>
<keyword evidence="4" id="KW-1185">Reference proteome</keyword>
<dbReference type="GO" id="GO:0005524">
    <property type="term" value="F:ATP binding"/>
    <property type="evidence" value="ECO:0007669"/>
    <property type="project" value="InterPro"/>
</dbReference>
<dbReference type="GO" id="GO:0004672">
    <property type="term" value="F:protein kinase activity"/>
    <property type="evidence" value="ECO:0007669"/>
    <property type="project" value="InterPro"/>
</dbReference>
<dbReference type="Pfam" id="PF00069">
    <property type="entry name" value="Pkinase"/>
    <property type="match status" value="1"/>
</dbReference>
<evidence type="ECO:0000259" key="2">
    <source>
        <dbReference type="PROSITE" id="PS50011"/>
    </source>
</evidence>
<feature type="domain" description="Protein kinase" evidence="2">
    <location>
        <begin position="71"/>
        <end position="366"/>
    </location>
</feature>